<reference evidence="1 2" key="1">
    <citation type="journal article" date="2016" name="Mol. Biol. Evol.">
        <title>Comparative Genomics of Early-Diverging Mushroom-Forming Fungi Provides Insights into the Origins of Lignocellulose Decay Capabilities.</title>
        <authorList>
            <person name="Nagy L.G."/>
            <person name="Riley R."/>
            <person name="Tritt A."/>
            <person name="Adam C."/>
            <person name="Daum C."/>
            <person name="Floudas D."/>
            <person name="Sun H."/>
            <person name="Yadav J.S."/>
            <person name="Pangilinan J."/>
            <person name="Larsson K.H."/>
            <person name="Matsuura K."/>
            <person name="Barry K."/>
            <person name="Labutti K."/>
            <person name="Kuo R."/>
            <person name="Ohm R.A."/>
            <person name="Bhattacharya S.S."/>
            <person name="Shirouzu T."/>
            <person name="Yoshinaga Y."/>
            <person name="Martin F.M."/>
            <person name="Grigoriev I.V."/>
            <person name="Hibbett D.S."/>
        </authorList>
    </citation>
    <scope>NUCLEOTIDE SEQUENCE [LARGE SCALE GENOMIC DNA]</scope>
    <source>
        <strain evidence="1 2">HHB10207 ss-3</strain>
    </source>
</reference>
<evidence type="ECO:0000313" key="1">
    <source>
        <dbReference type="EMBL" id="KZT32595.1"/>
    </source>
</evidence>
<dbReference type="Proteomes" id="UP000076798">
    <property type="component" value="Unassembled WGS sequence"/>
</dbReference>
<name>A0A165XVJ6_9AGAM</name>
<sequence>MSFAASVALSLTSRISRIFSAEAELSNPKFCFGWGIRCILLLCLECRPGRTTFHPPPWHFDSLCFGLARRTDHYDGPVDGVLSSLILSLSSTCLRLRLHT</sequence>
<dbReference type="EMBL" id="KV428314">
    <property type="protein sequence ID" value="KZT32595.1"/>
    <property type="molecule type" value="Genomic_DNA"/>
</dbReference>
<evidence type="ECO:0000313" key="2">
    <source>
        <dbReference type="Proteomes" id="UP000076798"/>
    </source>
</evidence>
<proteinExistence type="predicted"/>
<accession>A0A165XVJ6</accession>
<protein>
    <submittedName>
        <fullName evidence="1">Uncharacterized protein</fullName>
    </submittedName>
</protein>
<keyword evidence="2" id="KW-1185">Reference proteome</keyword>
<gene>
    <name evidence="1" type="ORF">SISSUDRAFT_1133080</name>
</gene>
<organism evidence="1 2">
    <name type="scientific">Sistotremastrum suecicum HHB10207 ss-3</name>
    <dbReference type="NCBI Taxonomy" id="1314776"/>
    <lineage>
        <taxon>Eukaryota</taxon>
        <taxon>Fungi</taxon>
        <taxon>Dikarya</taxon>
        <taxon>Basidiomycota</taxon>
        <taxon>Agaricomycotina</taxon>
        <taxon>Agaricomycetes</taxon>
        <taxon>Sistotremastrales</taxon>
        <taxon>Sistotremastraceae</taxon>
        <taxon>Sistotremastrum</taxon>
    </lineage>
</organism>
<dbReference type="AlphaFoldDB" id="A0A165XVJ6"/>